<dbReference type="GO" id="GO:0003746">
    <property type="term" value="F:translation elongation factor activity"/>
    <property type="evidence" value="ECO:0007669"/>
    <property type="project" value="UniProtKB-KW"/>
</dbReference>
<evidence type="ECO:0000259" key="6">
    <source>
        <dbReference type="Pfam" id="PF00889"/>
    </source>
</evidence>
<comment type="caution">
    <text evidence="7">The sequence shown here is derived from an EMBL/GenBank/DDBJ whole genome shotgun (WGS) entry which is preliminary data.</text>
</comment>
<dbReference type="PANTHER" id="PTHR11741:SF0">
    <property type="entry name" value="ELONGATION FACTOR TS, MITOCHONDRIAL"/>
    <property type="match status" value="1"/>
</dbReference>
<keyword evidence="5" id="KW-0963">Cytoplasm</keyword>
<dbReference type="EMBL" id="BAAFSF010000001">
    <property type="protein sequence ID" value="GAB1251361.1"/>
    <property type="molecule type" value="Genomic_DNA"/>
</dbReference>
<dbReference type="InterPro" id="IPR001816">
    <property type="entry name" value="Transl_elong_EFTs/EF1B"/>
</dbReference>
<reference evidence="7 8" key="1">
    <citation type="journal article" date="2025" name="Int. J. Syst. Evol. Microbiol.">
        <title>Desulfovibrio falkowii sp. nov., Porphyromonas miyakawae sp. nov., Mediterraneibacter flintii sp. nov. and Owariibacterium komagatae gen. nov., sp. nov., isolated from human faeces.</title>
        <authorList>
            <person name="Hamaguchi T."/>
            <person name="Ohara M."/>
            <person name="Hisatomi A."/>
            <person name="Sekiguchi K."/>
            <person name="Takeda J.I."/>
            <person name="Ueyama J."/>
            <person name="Ito M."/>
            <person name="Nishiwaki H."/>
            <person name="Ogi T."/>
            <person name="Hirayama M."/>
            <person name="Ohkuma M."/>
            <person name="Sakamoto M."/>
            <person name="Ohno K."/>
        </authorList>
    </citation>
    <scope>NUCLEOTIDE SEQUENCE [LARGE SCALE GENOMIC DNA]</scope>
    <source>
        <strain evidence="7 8">13CB11C</strain>
    </source>
</reference>
<dbReference type="SUPFAM" id="SSF46934">
    <property type="entry name" value="UBA-like"/>
    <property type="match status" value="1"/>
</dbReference>
<dbReference type="CDD" id="cd14275">
    <property type="entry name" value="UBA_EF-Ts"/>
    <property type="match status" value="1"/>
</dbReference>
<evidence type="ECO:0000313" key="8">
    <source>
        <dbReference type="Proteomes" id="UP001628220"/>
    </source>
</evidence>
<name>A0ABQ0E0X4_9PORP</name>
<dbReference type="Gene3D" id="3.30.479.20">
    <property type="entry name" value="Elongation factor Ts, dimerisation domain"/>
    <property type="match status" value="2"/>
</dbReference>
<dbReference type="PROSITE" id="PS01126">
    <property type="entry name" value="EF_TS_1"/>
    <property type="match status" value="1"/>
</dbReference>
<evidence type="ECO:0000256" key="1">
    <source>
        <dbReference type="ARBA" id="ARBA00005532"/>
    </source>
</evidence>
<comment type="function">
    <text evidence="5">Associates with the EF-Tu.GDP complex and induces the exchange of GDP to GTP. It remains bound to the aminoacyl-tRNA.EF-Tu.GTP complex up to the GTP hydrolysis stage on the ribosome.</text>
</comment>
<evidence type="ECO:0000313" key="7">
    <source>
        <dbReference type="EMBL" id="GAB1251361.1"/>
    </source>
</evidence>
<dbReference type="NCBIfam" id="TIGR00116">
    <property type="entry name" value="tsf"/>
    <property type="match status" value="1"/>
</dbReference>
<proteinExistence type="inferred from homology"/>
<dbReference type="Gene3D" id="1.10.286.20">
    <property type="match status" value="1"/>
</dbReference>
<keyword evidence="3 5" id="KW-0251">Elongation factor</keyword>
<dbReference type="HAMAP" id="MF_00050">
    <property type="entry name" value="EF_Ts"/>
    <property type="match status" value="1"/>
</dbReference>
<organism evidence="7 8">
    <name type="scientific">Porphyromonas miyakawae</name>
    <dbReference type="NCBI Taxonomy" id="3137470"/>
    <lineage>
        <taxon>Bacteria</taxon>
        <taxon>Pseudomonadati</taxon>
        <taxon>Bacteroidota</taxon>
        <taxon>Bacteroidia</taxon>
        <taxon>Bacteroidales</taxon>
        <taxon>Porphyromonadaceae</taxon>
        <taxon>Porphyromonas</taxon>
    </lineage>
</organism>
<evidence type="ECO:0000256" key="3">
    <source>
        <dbReference type="ARBA" id="ARBA00022768"/>
    </source>
</evidence>
<evidence type="ECO:0000256" key="5">
    <source>
        <dbReference type="HAMAP-Rule" id="MF_00050"/>
    </source>
</evidence>
<dbReference type="InterPro" id="IPR014039">
    <property type="entry name" value="Transl_elong_EFTs/EF1B_dimer"/>
</dbReference>
<feature type="region of interest" description="Involved in Mg(2+) ion dislocation from EF-Tu" evidence="5">
    <location>
        <begin position="79"/>
        <end position="82"/>
    </location>
</feature>
<comment type="similarity">
    <text evidence="1 5">Belongs to the EF-Ts family.</text>
</comment>
<keyword evidence="4 5" id="KW-0648">Protein biosynthesis</keyword>
<dbReference type="SUPFAM" id="SSF54713">
    <property type="entry name" value="Elongation factor Ts (EF-Ts), dimerisation domain"/>
    <property type="match status" value="1"/>
</dbReference>
<comment type="subcellular location">
    <subcellularLocation>
        <location evidence="5">Cytoplasm</location>
    </subcellularLocation>
</comment>
<feature type="domain" description="Translation elongation factor EFTs/EF1B dimerisation" evidence="6">
    <location>
        <begin position="70"/>
        <end position="273"/>
    </location>
</feature>
<dbReference type="InterPro" id="IPR009060">
    <property type="entry name" value="UBA-like_sf"/>
</dbReference>
<gene>
    <name evidence="5 7" type="primary">tsf</name>
    <name evidence="7" type="ORF">Tsumi_04650</name>
</gene>
<dbReference type="InterPro" id="IPR018101">
    <property type="entry name" value="Transl_elong_Ts_CS"/>
</dbReference>
<evidence type="ECO:0000256" key="4">
    <source>
        <dbReference type="ARBA" id="ARBA00022917"/>
    </source>
</evidence>
<dbReference type="Gene3D" id="1.10.8.10">
    <property type="entry name" value="DNA helicase RuvA subunit, C-terminal domain"/>
    <property type="match status" value="1"/>
</dbReference>
<dbReference type="InterPro" id="IPR036402">
    <property type="entry name" value="EF-Ts_dimer_sf"/>
</dbReference>
<sequence length="274" mass="30507">MAITIQDIAKLRKMSGAGLSDCKKALEETNGDFEKAMEIIRTKGKAVAAKRSDREAAEGCVLAAAKKGFAAIVSLQCETDFVAKNQGHLDLTKAILDAAMEHTPKTKEELLALPLHDGRPIADHITDRIGSTGEKMELGNYEFIKSDYTTFYIHPGNKLAVIVSFNEEIDERMARDIAMQVASMNPISIDEKGVPQHVIDEELKIARDKAREAGKPENILDRIAEGSLQKYYKENTLMHQAFIKDNKLTIADYLKQGSKTLQVTDFRRVNLNEE</sequence>
<dbReference type="RefSeq" id="WP_411915172.1">
    <property type="nucleotide sequence ID" value="NZ_BAAFSF010000001.1"/>
</dbReference>
<accession>A0ABQ0E0X4</accession>
<dbReference type="Proteomes" id="UP001628220">
    <property type="component" value="Unassembled WGS sequence"/>
</dbReference>
<dbReference type="PANTHER" id="PTHR11741">
    <property type="entry name" value="ELONGATION FACTOR TS"/>
    <property type="match status" value="1"/>
</dbReference>
<protein>
    <recommendedName>
        <fullName evidence="2 5">Elongation factor Ts</fullName>
        <shortName evidence="5">EF-Ts</shortName>
    </recommendedName>
</protein>
<keyword evidence="8" id="KW-1185">Reference proteome</keyword>
<evidence type="ECO:0000256" key="2">
    <source>
        <dbReference type="ARBA" id="ARBA00016956"/>
    </source>
</evidence>
<dbReference type="Pfam" id="PF00889">
    <property type="entry name" value="EF_TS"/>
    <property type="match status" value="1"/>
</dbReference>